<comment type="caution">
    <text evidence="3">The sequence shown here is derived from an EMBL/GenBank/DDBJ whole genome shotgun (WGS) entry which is preliminary data.</text>
</comment>
<dbReference type="Gene3D" id="3.30.565.10">
    <property type="entry name" value="Histidine kinase-like ATPase, C-terminal domain"/>
    <property type="match status" value="1"/>
</dbReference>
<accession>A0ABR7HJ86</accession>
<dbReference type="CDD" id="cd16935">
    <property type="entry name" value="HATPase_AgrC-ComD-like"/>
    <property type="match status" value="1"/>
</dbReference>
<evidence type="ECO:0000313" key="4">
    <source>
        <dbReference type="Proteomes" id="UP000636755"/>
    </source>
</evidence>
<keyword evidence="1" id="KW-1133">Transmembrane helix</keyword>
<feature type="transmembrane region" description="Helical" evidence="1">
    <location>
        <begin position="163"/>
        <end position="183"/>
    </location>
</feature>
<keyword evidence="1" id="KW-0472">Membrane</keyword>
<dbReference type="Pfam" id="PF14501">
    <property type="entry name" value="HATPase_c_5"/>
    <property type="match status" value="1"/>
</dbReference>
<evidence type="ECO:0000259" key="2">
    <source>
        <dbReference type="Pfam" id="PF14501"/>
    </source>
</evidence>
<feature type="transmembrane region" description="Helical" evidence="1">
    <location>
        <begin position="37"/>
        <end position="58"/>
    </location>
</feature>
<proteinExistence type="predicted"/>
<dbReference type="PANTHER" id="PTHR40448">
    <property type="entry name" value="TWO-COMPONENT SENSOR HISTIDINE KINASE"/>
    <property type="match status" value="1"/>
</dbReference>
<name>A0ABR7HJ86_9FIRM</name>
<dbReference type="Proteomes" id="UP000636755">
    <property type="component" value="Unassembled WGS sequence"/>
</dbReference>
<protein>
    <submittedName>
        <fullName evidence="3">GHKL domain-containing protein</fullName>
    </submittedName>
</protein>
<keyword evidence="1" id="KW-0812">Transmembrane</keyword>
<reference evidence="3 4" key="1">
    <citation type="submission" date="2020-08" db="EMBL/GenBank/DDBJ databases">
        <title>Genome public.</title>
        <authorList>
            <person name="Liu C."/>
            <person name="Sun Q."/>
        </authorList>
    </citation>
    <scope>NUCLEOTIDE SEQUENCE [LARGE SCALE GENOMIC DNA]</scope>
    <source>
        <strain evidence="3 4">NSJ-71</strain>
    </source>
</reference>
<organism evidence="3 4">
    <name type="scientific">Ruminococcus intestinalis</name>
    <dbReference type="NCBI Taxonomy" id="2763066"/>
    <lineage>
        <taxon>Bacteria</taxon>
        <taxon>Bacillati</taxon>
        <taxon>Bacillota</taxon>
        <taxon>Clostridia</taxon>
        <taxon>Eubacteriales</taxon>
        <taxon>Oscillospiraceae</taxon>
        <taxon>Ruminococcus</taxon>
    </lineage>
</organism>
<feature type="domain" description="Sensor histidine kinase NatK-like C-terminal" evidence="2">
    <location>
        <begin position="334"/>
        <end position="433"/>
    </location>
</feature>
<dbReference type="EMBL" id="JACOPS010000001">
    <property type="protein sequence ID" value="MBC5727557.1"/>
    <property type="molecule type" value="Genomic_DNA"/>
</dbReference>
<feature type="transmembrane region" description="Helical" evidence="1">
    <location>
        <begin position="7"/>
        <end position="25"/>
    </location>
</feature>
<dbReference type="PANTHER" id="PTHR40448:SF1">
    <property type="entry name" value="TWO-COMPONENT SENSOR HISTIDINE KINASE"/>
    <property type="match status" value="1"/>
</dbReference>
<gene>
    <name evidence="3" type="ORF">H8R91_03220</name>
</gene>
<evidence type="ECO:0000313" key="3">
    <source>
        <dbReference type="EMBL" id="MBC5727557.1"/>
    </source>
</evidence>
<sequence length="438" mass="49739">MTEMLRPMLELAVLIPGTLLAYLPMKQHLKIKMGALTAIWLSTLLMLCIVGGLFCYSFEIKTISFILPAFMLMTIAYCATLRTSILKSANIALAVCGVYACLASITRAIDSIVYPKNIEPWFGLTGGIVFNIFCWIFVMLAFYPASHAVCDLIDDENIAHTWYVFWILPTVFIAINIFIIPWNPNILHTGRIMQGYIVICCTMLGLLLLFYALFYIMAKSLNNNHKLTQENTILYMQQEQYNTLNKAIEETRHARHDMRHHLSILNSFVKRKDWADLENYLSKMSKSIPSSELKLCENNAIDGVAGHYYHRYKDLEIPCVFKLELPKELSVSEIDICLVLSNLLENALEASMRTAPDKRRINVLARMHSDNVVLIKVENFYNGVVKEKNGIFESSKHSGEGIGTQSVRRIAEKGGGYCRFTQKDGIFTADVMLRGKSK</sequence>
<feature type="transmembrane region" description="Helical" evidence="1">
    <location>
        <begin position="121"/>
        <end position="143"/>
    </location>
</feature>
<feature type="transmembrane region" description="Helical" evidence="1">
    <location>
        <begin position="65"/>
        <end position="85"/>
    </location>
</feature>
<feature type="transmembrane region" description="Helical" evidence="1">
    <location>
        <begin position="91"/>
        <end position="109"/>
    </location>
</feature>
<keyword evidence="4" id="KW-1185">Reference proteome</keyword>
<dbReference type="InterPro" id="IPR032834">
    <property type="entry name" value="NatK-like_C"/>
</dbReference>
<feature type="transmembrane region" description="Helical" evidence="1">
    <location>
        <begin position="195"/>
        <end position="218"/>
    </location>
</feature>
<dbReference type="SUPFAM" id="SSF55874">
    <property type="entry name" value="ATPase domain of HSP90 chaperone/DNA topoisomerase II/histidine kinase"/>
    <property type="match status" value="1"/>
</dbReference>
<evidence type="ECO:0000256" key="1">
    <source>
        <dbReference type="SAM" id="Phobius"/>
    </source>
</evidence>
<dbReference type="InterPro" id="IPR036890">
    <property type="entry name" value="HATPase_C_sf"/>
</dbReference>